<comment type="similarity">
    <text evidence="1">Belongs to the histone H2B family.</text>
</comment>
<evidence type="ECO:0000313" key="6">
    <source>
        <dbReference type="EMBL" id="KAA8566377.1"/>
    </source>
</evidence>
<gene>
    <name evidence="6" type="ORF">EYC84_008952</name>
</gene>
<accession>A0A5M9JCB9</accession>
<dbReference type="EMBL" id="VICG01000012">
    <property type="protein sequence ID" value="KAA8566377.1"/>
    <property type="molecule type" value="Genomic_DNA"/>
</dbReference>
<name>A0A5M9JCB9_MONFR</name>
<dbReference type="SUPFAM" id="SSF47113">
    <property type="entry name" value="Histone-fold"/>
    <property type="match status" value="1"/>
</dbReference>
<dbReference type="GO" id="GO:0005634">
    <property type="term" value="C:nucleus"/>
    <property type="evidence" value="ECO:0007669"/>
    <property type="project" value="UniProtKB-ARBA"/>
</dbReference>
<dbReference type="InterPro" id="IPR009072">
    <property type="entry name" value="Histone-fold"/>
</dbReference>
<dbReference type="GO" id="GO:0030527">
    <property type="term" value="F:structural constituent of chromatin"/>
    <property type="evidence" value="ECO:0007669"/>
    <property type="project" value="InterPro"/>
</dbReference>
<dbReference type="CDD" id="cd22910">
    <property type="entry name" value="HFD_H2B"/>
    <property type="match status" value="1"/>
</dbReference>
<dbReference type="GO" id="GO:0000786">
    <property type="term" value="C:nucleosome"/>
    <property type="evidence" value="ECO:0007669"/>
    <property type="project" value="InterPro"/>
</dbReference>
<evidence type="ECO:0000256" key="4">
    <source>
        <dbReference type="SAM" id="MobiDB-lite"/>
    </source>
</evidence>
<dbReference type="Pfam" id="PF00125">
    <property type="entry name" value="Histone"/>
    <property type="match status" value="1"/>
</dbReference>
<comment type="caution">
    <text evidence="6">The sequence shown here is derived from an EMBL/GenBank/DDBJ whole genome shotgun (WGS) entry which is preliminary data.</text>
</comment>
<dbReference type="FunFam" id="1.10.20.10:FF:000043">
    <property type="entry name" value="Histone H2B"/>
    <property type="match status" value="1"/>
</dbReference>
<keyword evidence="7" id="KW-1185">Reference proteome</keyword>
<evidence type="ECO:0000313" key="7">
    <source>
        <dbReference type="Proteomes" id="UP000322873"/>
    </source>
</evidence>
<organism evidence="6 7">
    <name type="scientific">Monilinia fructicola</name>
    <name type="common">Brown rot fungus</name>
    <name type="synonym">Ciboria fructicola</name>
    <dbReference type="NCBI Taxonomy" id="38448"/>
    <lineage>
        <taxon>Eukaryota</taxon>
        <taxon>Fungi</taxon>
        <taxon>Dikarya</taxon>
        <taxon>Ascomycota</taxon>
        <taxon>Pezizomycotina</taxon>
        <taxon>Leotiomycetes</taxon>
        <taxon>Helotiales</taxon>
        <taxon>Sclerotiniaceae</taxon>
        <taxon>Monilinia</taxon>
    </lineage>
</organism>
<evidence type="ECO:0000259" key="5">
    <source>
        <dbReference type="Pfam" id="PF00125"/>
    </source>
</evidence>
<protein>
    <recommendedName>
        <fullName evidence="2">Histone H2B</fullName>
    </recommendedName>
</protein>
<dbReference type="PRINTS" id="PR00621">
    <property type="entry name" value="HISTONEH2B"/>
</dbReference>
<sequence length="370" mass="42348">MYPEGEGNTTYDWAFLVEPAFPPADFPPLDEFWFVLIFFKGQIWRMLCRKLWLAVLLLKFLFPSIQFSTSKLLTTQLNKIRPSPHLRLPPTTFDLPRKLTPFSIQTTFKFQNATKGSRKQGTSCYQGTCLLPVHDAPASASKVPAKQDAGKKTTTGEGKPRKKKGRKETYSSYIYKVLKQVHPDTGISNRAMSILNSFVNDIFERVATEASKLAAYNKKSTISSREIQTSYVPAQPHNSFLLTVIQWYQGCHQVLFIHEISCLFFGVLGGYRICLSSGVIYQMMPVVVREPWGFLFNALWMVCFLWGQMSSRSVFGKTKFKHELNSPSPFSLIKCDRCVLVYSEIFTEPEIDWLFNNFECTVIQFIINPT</sequence>
<evidence type="ECO:0000256" key="1">
    <source>
        <dbReference type="ARBA" id="ARBA00006846"/>
    </source>
</evidence>
<feature type="region of interest" description="Disordered" evidence="4">
    <location>
        <begin position="140"/>
        <end position="166"/>
    </location>
</feature>
<dbReference type="GO" id="GO:0003677">
    <property type="term" value="F:DNA binding"/>
    <property type="evidence" value="ECO:0007669"/>
    <property type="project" value="InterPro"/>
</dbReference>
<dbReference type="InterPro" id="IPR000558">
    <property type="entry name" value="Histone_H2B"/>
</dbReference>
<reference evidence="6 7" key="1">
    <citation type="submission" date="2019-06" db="EMBL/GenBank/DDBJ databases">
        <title>Genome Sequence of the Brown Rot Fungal Pathogen Monilinia fructicola.</title>
        <authorList>
            <person name="De Miccolis Angelini R.M."/>
            <person name="Landi L."/>
            <person name="Abate D."/>
            <person name="Pollastro S."/>
            <person name="Romanazzi G."/>
            <person name="Faretra F."/>
        </authorList>
    </citation>
    <scope>NUCLEOTIDE SEQUENCE [LARGE SCALE GENOMIC DNA]</scope>
    <source>
        <strain evidence="6 7">Mfrc123</strain>
    </source>
</reference>
<dbReference type="PANTHER" id="PTHR23428">
    <property type="entry name" value="HISTONE H2B"/>
    <property type="match status" value="1"/>
</dbReference>
<dbReference type="SMART" id="SM00427">
    <property type="entry name" value="H2B"/>
    <property type="match status" value="1"/>
</dbReference>
<dbReference type="Gene3D" id="1.10.20.10">
    <property type="entry name" value="Histone, subunit A"/>
    <property type="match status" value="1"/>
</dbReference>
<evidence type="ECO:0000256" key="2">
    <source>
        <dbReference type="ARBA" id="ARBA00017644"/>
    </source>
</evidence>
<dbReference type="GO" id="GO:0046982">
    <property type="term" value="F:protein heterodimerization activity"/>
    <property type="evidence" value="ECO:0007669"/>
    <property type="project" value="InterPro"/>
</dbReference>
<dbReference type="Proteomes" id="UP000322873">
    <property type="component" value="Unassembled WGS sequence"/>
</dbReference>
<proteinExistence type="inferred from homology"/>
<dbReference type="VEuPathDB" id="FungiDB:MFRU_019g00050"/>
<dbReference type="InterPro" id="IPR007125">
    <property type="entry name" value="H2A/H2B/H3"/>
</dbReference>
<dbReference type="AlphaFoldDB" id="A0A5M9JCB9"/>
<feature type="domain" description="Core Histone H2A/H2B/H3" evidence="5">
    <location>
        <begin position="158"/>
        <end position="229"/>
    </location>
</feature>
<keyword evidence="3" id="KW-0007">Acetylation</keyword>
<evidence type="ECO:0000256" key="3">
    <source>
        <dbReference type="ARBA" id="ARBA00022990"/>
    </source>
</evidence>